<comment type="caution">
    <text evidence="2">The sequence shown here is derived from an EMBL/GenBank/DDBJ whole genome shotgun (WGS) entry which is preliminary data.</text>
</comment>
<gene>
    <name evidence="2" type="ORF">Adt_17282</name>
</gene>
<protein>
    <recommendedName>
        <fullName evidence="4">Protein BPS1, chloroplastic</fullName>
    </recommendedName>
</protein>
<evidence type="ECO:0000256" key="1">
    <source>
        <dbReference type="SAM" id="Coils"/>
    </source>
</evidence>
<sequence>MVFSVERLGRSLKINNHQTSEALSASLKNFRSQLSNFLNQLVLKSEIPESEYLSLPWFHHCYDTLHMSNKAFAKLVVDIDYPMSKWGNAATEEYLNYSFNLLKLLNSISSSLSHLSQAKLEISHALSLVPNSPSYAIHRLKKIQLKGPRNNFEVEILARSEEMVCSKKESVILQALLVMKSTGLWVLGLVLLGLCSDHIKPSVALLDDSLPEGVESRVCKLIIEKKGVMEEVKELNNAARRLAEITPSERWNDAAKDMEKRLEVLENSILGIENQTNYLFSEFLAARDKLLDYLGHTKHEP</sequence>
<dbReference type="Proteomes" id="UP001604336">
    <property type="component" value="Unassembled WGS sequence"/>
</dbReference>
<keyword evidence="3" id="KW-1185">Reference proteome</keyword>
<accession>A0ABD1TG17</accession>
<evidence type="ECO:0000313" key="2">
    <source>
        <dbReference type="EMBL" id="KAL2511682.1"/>
    </source>
</evidence>
<evidence type="ECO:0000313" key="3">
    <source>
        <dbReference type="Proteomes" id="UP001604336"/>
    </source>
</evidence>
<name>A0ABD1TG17_9LAMI</name>
<evidence type="ECO:0008006" key="4">
    <source>
        <dbReference type="Google" id="ProtNLM"/>
    </source>
</evidence>
<dbReference type="AlphaFoldDB" id="A0ABD1TG17"/>
<dbReference type="PANTHER" id="PTHR31509">
    <property type="entry name" value="BPS1-LIKE PROTEIN"/>
    <property type="match status" value="1"/>
</dbReference>
<dbReference type="EMBL" id="JBFOLK010000005">
    <property type="protein sequence ID" value="KAL2511682.1"/>
    <property type="molecule type" value="Genomic_DNA"/>
</dbReference>
<proteinExistence type="predicted"/>
<reference evidence="3" key="1">
    <citation type="submission" date="2024-07" db="EMBL/GenBank/DDBJ databases">
        <title>Two chromosome-level genome assemblies of Korean endemic species Abeliophyllum distichum and Forsythia ovata (Oleaceae).</title>
        <authorList>
            <person name="Jang H."/>
        </authorList>
    </citation>
    <scope>NUCLEOTIDE SEQUENCE [LARGE SCALE GENOMIC DNA]</scope>
</reference>
<organism evidence="2 3">
    <name type="scientific">Abeliophyllum distichum</name>
    <dbReference type="NCBI Taxonomy" id="126358"/>
    <lineage>
        <taxon>Eukaryota</taxon>
        <taxon>Viridiplantae</taxon>
        <taxon>Streptophyta</taxon>
        <taxon>Embryophyta</taxon>
        <taxon>Tracheophyta</taxon>
        <taxon>Spermatophyta</taxon>
        <taxon>Magnoliopsida</taxon>
        <taxon>eudicotyledons</taxon>
        <taxon>Gunneridae</taxon>
        <taxon>Pentapetalae</taxon>
        <taxon>asterids</taxon>
        <taxon>lamiids</taxon>
        <taxon>Lamiales</taxon>
        <taxon>Oleaceae</taxon>
        <taxon>Forsythieae</taxon>
        <taxon>Abeliophyllum</taxon>
    </lineage>
</organism>
<keyword evidence="1" id="KW-0175">Coiled coil</keyword>
<feature type="coiled-coil region" evidence="1">
    <location>
        <begin position="225"/>
        <end position="275"/>
    </location>
</feature>
<dbReference type="Pfam" id="PF03087">
    <property type="entry name" value="BPS1"/>
    <property type="match status" value="1"/>
</dbReference>
<dbReference type="InterPro" id="IPR004320">
    <property type="entry name" value="BPS1_pln"/>
</dbReference>